<dbReference type="InterPro" id="IPR023213">
    <property type="entry name" value="CAT-like_dom_sf"/>
</dbReference>
<dbReference type="EMBL" id="BAAATR010000042">
    <property type="protein sequence ID" value="GAA2271115.1"/>
    <property type="molecule type" value="Genomic_DNA"/>
</dbReference>
<dbReference type="Pfam" id="PF00668">
    <property type="entry name" value="Condensation"/>
    <property type="match status" value="1"/>
</dbReference>
<dbReference type="RefSeq" id="WP_344640256.1">
    <property type="nucleotide sequence ID" value="NZ_BAAATR010000042.1"/>
</dbReference>
<feature type="region of interest" description="Disordered" evidence="1">
    <location>
        <begin position="1"/>
        <end position="29"/>
    </location>
</feature>
<feature type="domain" description="Condensation" evidence="2">
    <location>
        <begin position="69"/>
        <end position="491"/>
    </location>
</feature>
<accession>A0ABN3EV66</accession>
<reference evidence="3 4" key="1">
    <citation type="journal article" date="2019" name="Int. J. Syst. Evol. Microbiol.">
        <title>The Global Catalogue of Microorganisms (GCM) 10K type strain sequencing project: providing services to taxonomists for standard genome sequencing and annotation.</title>
        <authorList>
            <consortium name="The Broad Institute Genomics Platform"/>
            <consortium name="The Broad Institute Genome Sequencing Center for Infectious Disease"/>
            <person name="Wu L."/>
            <person name="Ma J."/>
        </authorList>
    </citation>
    <scope>NUCLEOTIDE SEQUENCE [LARGE SCALE GENOMIC DNA]</scope>
    <source>
        <strain evidence="3 4">JCM 7356</strain>
    </source>
</reference>
<dbReference type="Gene3D" id="3.30.559.10">
    <property type="entry name" value="Chloramphenicol acetyltransferase-like domain"/>
    <property type="match status" value="1"/>
</dbReference>
<evidence type="ECO:0000259" key="2">
    <source>
        <dbReference type="Pfam" id="PF00668"/>
    </source>
</evidence>
<protein>
    <recommendedName>
        <fullName evidence="2">Condensation domain-containing protein</fullName>
    </recommendedName>
</protein>
<dbReference type="CDD" id="cd19531">
    <property type="entry name" value="LCL_NRPS-like"/>
    <property type="match status" value="1"/>
</dbReference>
<dbReference type="SUPFAM" id="SSF52777">
    <property type="entry name" value="CoA-dependent acyltransferases"/>
    <property type="match status" value="2"/>
</dbReference>
<dbReference type="PANTHER" id="PTHR45398:SF1">
    <property type="entry name" value="ENZYME, PUTATIVE (JCVI)-RELATED"/>
    <property type="match status" value="1"/>
</dbReference>
<dbReference type="InterPro" id="IPR001242">
    <property type="entry name" value="Condensation_dom"/>
</dbReference>
<evidence type="ECO:0000313" key="4">
    <source>
        <dbReference type="Proteomes" id="UP001500305"/>
    </source>
</evidence>
<keyword evidence="4" id="KW-1185">Reference proteome</keyword>
<comment type="caution">
    <text evidence="3">The sequence shown here is derived from an EMBL/GenBank/DDBJ whole genome shotgun (WGS) entry which is preliminary data.</text>
</comment>
<evidence type="ECO:0000256" key="1">
    <source>
        <dbReference type="SAM" id="MobiDB-lite"/>
    </source>
</evidence>
<feature type="region of interest" description="Disordered" evidence="1">
    <location>
        <begin position="46"/>
        <end position="65"/>
    </location>
</feature>
<dbReference type="Proteomes" id="UP001500305">
    <property type="component" value="Unassembled WGS sequence"/>
</dbReference>
<dbReference type="Gene3D" id="3.30.559.30">
    <property type="entry name" value="Nonribosomal peptide synthetase, condensation domain"/>
    <property type="match status" value="1"/>
</dbReference>
<evidence type="ECO:0000313" key="3">
    <source>
        <dbReference type="EMBL" id="GAA2271115.1"/>
    </source>
</evidence>
<feature type="compositionally biased region" description="Low complexity" evidence="1">
    <location>
        <begin position="49"/>
        <end position="65"/>
    </location>
</feature>
<name>A0ABN3EV66_9ACTN</name>
<dbReference type="PANTHER" id="PTHR45398">
    <property type="match status" value="1"/>
</dbReference>
<sequence length="506" mass="55103">MTTAAGQAGPSLPDAAGRRTAAQTRLDSVSPAKRALLAKRLAGRGAGSGAAAAPTAGATSPALSAAQRRGPLSFPEERFWIAYTFEEQSSAYHVPVTLHLKGELSVPALTEALRTLTARHSILRTRYPIGPEGEPTAVVGDPEPVELPLRDVAGHPWELLDRATTAPFDLELDAPIRPLLLRLSDDEHYLHITLHHIATDAWATNILLQELTTAYTAHARGERPTLPELTVQYRDHAHWQRAQAERFARQLAYWQETLDGAPRDLGLPTDRPRPPEHRPLVPGRCFTAAIPAEPAVQLTRSTGTTLFMVLLAAYSAVLGRRAGRQDVVVGTPVAGRPDPAVDPLIGCFINTLAMRTDLSGDPTVAGLLSCVRERTLHAYENQDVPFQQVIEHVGRRTDGRKALFQAWLALQNVPDAPLEMAGLEVEETPDVVEATKFDLTFHLLPAADRLELRVEYDSSLFDEVTVRGLVEEFSAWLTTAAADPDRRLSEIAPPASDLEVPPCPCP</sequence>
<organism evidence="3 4">
    <name type="scientific">Kitasatospora cystarginea</name>
    <dbReference type="NCBI Taxonomy" id="58350"/>
    <lineage>
        <taxon>Bacteria</taxon>
        <taxon>Bacillati</taxon>
        <taxon>Actinomycetota</taxon>
        <taxon>Actinomycetes</taxon>
        <taxon>Kitasatosporales</taxon>
        <taxon>Streptomycetaceae</taxon>
        <taxon>Kitasatospora</taxon>
    </lineage>
</organism>
<proteinExistence type="predicted"/>
<gene>
    <name evidence="3" type="ORF">GCM10010430_66230</name>
</gene>